<dbReference type="SUPFAM" id="SSF53850">
    <property type="entry name" value="Periplasmic binding protein-like II"/>
    <property type="match status" value="1"/>
</dbReference>
<organism evidence="7 8">
    <name type="scientific">Nocardioides aestuarii</name>
    <dbReference type="NCBI Taxonomy" id="252231"/>
    <lineage>
        <taxon>Bacteria</taxon>
        <taxon>Bacillati</taxon>
        <taxon>Actinomycetota</taxon>
        <taxon>Actinomycetes</taxon>
        <taxon>Propionibacteriales</taxon>
        <taxon>Nocardioidaceae</taxon>
        <taxon>Nocardioides</taxon>
    </lineage>
</organism>
<dbReference type="InterPro" id="IPR039424">
    <property type="entry name" value="SBP_5"/>
</dbReference>
<keyword evidence="8" id="KW-1185">Reference proteome</keyword>
<protein>
    <submittedName>
        <fullName evidence="7">ABC transporter substrate-binding protein</fullName>
    </submittedName>
</protein>
<dbReference type="Gene3D" id="3.40.190.10">
    <property type="entry name" value="Periplasmic binding protein-like II"/>
    <property type="match status" value="1"/>
</dbReference>
<comment type="subcellular location">
    <subcellularLocation>
        <location evidence="1">Cell envelope</location>
    </subcellularLocation>
</comment>
<comment type="caution">
    <text evidence="7">The sequence shown here is derived from an EMBL/GenBank/DDBJ whole genome shotgun (WGS) entry which is preliminary data.</text>
</comment>
<feature type="domain" description="Solute-binding protein family 5" evidence="6">
    <location>
        <begin position="93"/>
        <end position="475"/>
    </location>
</feature>
<reference evidence="8" key="1">
    <citation type="journal article" date="2019" name="Int. J. Syst. Evol. Microbiol.">
        <title>The Global Catalogue of Microorganisms (GCM) 10K type strain sequencing project: providing services to taxonomists for standard genome sequencing and annotation.</title>
        <authorList>
            <consortium name="The Broad Institute Genomics Platform"/>
            <consortium name="The Broad Institute Genome Sequencing Center for Infectious Disease"/>
            <person name="Wu L."/>
            <person name="Ma J."/>
        </authorList>
    </citation>
    <scope>NUCLEOTIDE SEQUENCE [LARGE SCALE GENOMIC DNA]</scope>
    <source>
        <strain evidence="8">CGMCC 1.12477</strain>
    </source>
</reference>
<dbReference type="Gene3D" id="3.10.105.10">
    <property type="entry name" value="Dipeptide-binding Protein, Domain 3"/>
    <property type="match status" value="1"/>
</dbReference>
<evidence type="ECO:0000256" key="3">
    <source>
        <dbReference type="ARBA" id="ARBA00022448"/>
    </source>
</evidence>
<evidence type="ECO:0000256" key="5">
    <source>
        <dbReference type="SAM" id="Phobius"/>
    </source>
</evidence>
<dbReference type="PIRSF" id="PIRSF002741">
    <property type="entry name" value="MppA"/>
    <property type="match status" value="1"/>
</dbReference>
<gene>
    <name evidence="7" type="ORF">ACFSDE_03620</name>
</gene>
<keyword evidence="3" id="KW-0813">Transport</keyword>
<evidence type="ECO:0000313" key="8">
    <source>
        <dbReference type="Proteomes" id="UP001597351"/>
    </source>
</evidence>
<evidence type="ECO:0000256" key="2">
    <source>
        <dbReference type="ARBA" id="ARBA00005695"/>
    </source>
</evidence>
<dbReference type="PANTHER" id="PTHR30290:SF10">
    <property type="entry name" value="PERIPLASMIC OLIGOPEPTIDE-BINDING PROTEIN-RELATED"/>
    <property type="match status" value="1"/>
</dbReference>
<evidence type="ECO:0000259" key="6">
    <source>
        <dbReference type="Pfam" id="PF00496"/>
    </source>
</evidence>
<proteinExistence type="inferred from homology"/>
<sequence>MGLLARLGRSLFGRHGGQRSAVRLVGVAAVVAASLSPVAPASAASDDEAVFTVAYLNEVDSFNPFLGIEASSFEMWSLMYDSLTGYTMEDMQPAPSLATEWEASEDGLTWTFTMRDDATWSDGEPLTSADVAHTYGRILDGGPERSTWGSYLKGVTDVATPDDTTVELTFDKPSSSMPLLPIPIVPEHVWKDISEDDVKDYANEPDDGGVVGSGPFILREGTAGGSTYTFDPNPDYWGGAPHIDGIVFRVFKSEDPAIQALIKGEVDFVEGISALQVQSLEGQDNIEAINGDSPGFDEIAFNVGSIDTKTGDPIGDVNPAVTDQAFRWALNFAVDRDKIIQTAYQGGGQAGSTIIPPAYDGYRWEPPAEDAPTFDLDKAGQLLDEAGYALGGDGQRTMPDGSAMTPLRLFSRSDSQTSQDVMEFFAEWLDQLGIPHELRSVESNNLTKIILDGEFDAFEWGWYVEPDPSSMLSYMTCDQLGGWSDSWYCNDDYDALFEQQQVELDTAAREEQVKQMQEMLYYDAPYLVTAYSSVGEAWRTDRFACMRPQPDPGGVYLVQYGVYNYKNMRPASEADACAGEEGVTQASSPTADDGLGTGVLVGGGLVLLLLLGAGGVVAMRRRGSVGDRE</sequence>
<keyword evidence="5" id="KW-0472">Membrane</keyword>
<comment type="similarity">
    <text evidence="2">Belongs to the bacterial solute-binding protein 5 family.</text>
</comment>
<evidence type="ECO:0000313" key="7">
    <source>
        <dbReference type="EMBL" id="MFD1945869.1"/>
    </source>
</evidence>
<dbReference type="EMBL" id="JBHUGD010000001">
    <property type="protein sequence ID" value="MFD1945869.1"/>
    <property type="molecule type" value="Genomic_DNA"/>
</dbReference>
<evidence type="ECO:0000256" key="4">
    <source>
        <dbReference type="ARBA" id="ARBA00022729"/>
    </source>
</evidence>
<dbReference type="CDD" id="cd00995">
    <property type="entry name" value="PBP2_NikA_DppA_OppA_like"/>
    <property type="match status" value="1"/>
</dbReference>
<dbReference type="InterPro" id="IPR000914">
    <property type="entry name" value="SBP_5_dom"/>
</dbReference>
<keyword evidence="4" id="KW-0732">Signal</keyword>
<name>A0ABW4TGX9_9ACTN</name>
<keyword evidence="5" id="KW-0812">Transmembrane</keyword>
<dbReference type="PANTHER" id="PTHR30290">
    <property type="entry name" value="PERIPLASMIC BINDING COMPONENT OF ABC TRANSPORTER"/>
    <property type="match status" value="1"/>
</dbReference>
<keyword evidence="5" id="KW-1133">Transmembrane helix</keyword>
<dbReference type="InterPro" id="IPR030678">
    <property type="entry name" value="Peptide/Ni-bd"/>
</dbReference>
<dbReference type="Pfam" id="PF00496">
    <property type="entry name" value="SBP_bac_5"/>
    <property type="match status" value="1"/>
</dbReference>
<accession>A0ABW4TGX9</accession>
<dbReference type="Proteomes" id="UP001597351">
    <property type="component" value="Unassembled WGS sequence"/>
</dbReference>
<evidence type="ECO:0000256" key="1">
    <source>
        <dbReference type="ARBA" id="ARBA00004196"/>
    </source>
</evidence>
<feature type="transmembrane region" description="Helical" evidence="5">
    <location>
        <begin position="595"/>
        <end position="619"/>
    </location>
</feature>
<dbReference type="RefSeq" id="WP_343915220.1">
    <property type="nucleotide sequence ID" value="NZ_BAAAJT010000002.1"/>
</dbReference>